<feature type="domain" description="Duffy-antigen binding" evidence="4">
    <location>
        <begin position="578"/>
        <end position="731"/>
    </location>
</feature>
<dbReference type="GO" id="GO:0046789">
    <property type="term" value="F:host cell surface receptor binding"/>
    <property type="evidence" value="ECO:0007669"/>
    <property type="project" value="InterPro"/>
</dbReference>
<evidence type="ECO:0000256" key="1">
    <source>
        <dbReference type="SAM" id="Coils"/>
    </source>
</evidence>
<organism evidence="7 8">
    <name type="scientific">Plasmodium falciparum NF135/5.C10</name>
    <dbReference type="NCBI Taxonomy" id="1036726"/>
    <lineage>
        <taxon>Eukaryota</taxon>
        <taxon>Sar</taxon>
        <taxon>Alveolata</taxon>
        <taxon>Apicomplexa</taxon>
        <taxon>Aconoidasida</taxon>
        <taxon>Haemosporida</taxon>
        <taxon>Plasmodiidae</taxon>
        <taxon>Plasmodium</taxon>
        <taxon>Plasmodium (Laverania)</taxon>
    </lineage>
</organism>
<protein>
    <recommendedName>
        <fullName evidence="9">Duffy-binding-like domain-containing protein</fullName>
    </recommendedName>
</protein>
<evidence type="ECO:0000313" key="8">
    <source>
        <dbReference type="Proteomes" id="UP000019114"/>
    </source>
</evidence>
<dbReference type="Pfam" id="PF05424">
    <property type="entry name" value="Duffy_binding"/>
    <property type="match status" value="1"/>
</dbReference>
<dbReference type="Gene3D" id="1.20.58.830">
    <property type="match status" value="2"/>
</dbReference>
<feature type="domain" description="Duffy-binding-like" evidence="3">
    <location>
        <begin position="346"/>
        <end position="490"/>
    </location>
</feature>
<evidence type="ECO:0000259" key="4">
    <source>
        <dbReference type="Pfam" id="PF05424"/>
    </source>
</evidence>
<evidence type="ECO:0000256" key="2">
    <source>
        <dbReference type="SAM" id="MobiDB-lite"/>
    </source>
</evidence>
<evidence type="ECO:0008006" key="9">
    <source>
        <dbReference type="Google" id="ProtNLM"/>
    </source>
</evidence>
<dbReference type="Proteomes" id="UP000019114">
    <property type="component" value="Unassembled WGS sequence"/>
</dbReference>
<feature type="non-terminal residue" evidence="7">
    <location>
        <position position="789"/>
    </location>
</feature>
<dbReference type="GO" id="GO:0016020">
    <property type="term" value="C:membrane"/>
    <property type="evidence" value="ECO:0007669"/>
    <property type="project" value="InterPro"/>
</dbReference>
<feature type="compositionally biased region" description="Low complexity" evidence="2">
    <location>
        <begin position="65"/>
        <end position="80"/>
    </location>
</feature>
<dbReference type="InterPro" id="IPR004258">
    <property type="entry name" value="DBL"/>
</dbReference>
<feature type="coiled-coil region" evidence="1">
    <location>
        <begin position="159"/>
        <end position="186"/>
    </location>
</feature>
<evidence type="ECO:0000259" key="3">
    <source>
        <dbReference type="Pfam" id="PF03011"/>
    </source>
</evidence>
<feature type="domain" description="Cysteine-rich interdomain region 1 gamma" evidence="5">
    <location>
        <begin position="279"/>
        <end position="330"/>
    </location>
</feature>
<dbReference type="InterPro" id="IPR008602">
    <property type="entry name" value="Duffy-antigen-binding"/>
</dbReference>
<dbReference type="Gene3D" id="1.20.1310.20">
    <property type="entry name" value="Duffy-antigen binding domain"/>
    <property type="match status" value="1"/>
</dbReference>
<accession>W4I7B1</accession>
<dbReference type="InterPro" id="IPR042202">
    <property type="entry name" value="Duffy-ag-bd_sf"/>
</dbReference>
<dbReference type="InterPro" id="IPR041480">
    <property type="entry name" value="CIDR1_gamma"/>
</dbReference>
<evidence type="ECO:0000313" key="7">
    <source>
        <dbReference type="EMBL" id="ETW39312.1"/>
    </source>
</evidence>
<feature type="region of interest" description="Disordered" evidence="2">
    <location>
        <begin position="26"/>
        <end position="82"/>
    </location>
</feature>
<proteinExistence type="predicted"/>
<sequence>MVCALTHKTDNPQQVDNDVYKKFFGENGASKDAKPANPGTASTPTGTYTTQYEYNTVTLKDESSDTSPNSQPPSSSDNTPKLSDFVLRPPYFRYLEEWGEEFCGTRKRMLAKIREECQKDNNKYCDGEGFDCNEKPPSQNGTITTFLCPGCGRECRKYKRWIKRKKEEFTKQKERYETESDNAKSKSHNTSNKEFYKKITTCTKATDFLQMLRPCKKDNSESNIPFDDETKTFGHENYCDPCPVFGVECKRGDCKDDKKIVCNGKTFKTTDDITNMQETNDVDMLVSDKSGNGFNDDLKVCKTSGIFEGLRKDQWKCGKVCGYNVCFLNKFHKDIHDKKNIEIRALFKRWLEKFFEDYNKINAKISHCINNKEGQICINECEEKCECVSKWIEKKREEWPKIRDRYLKQYNQDNSQKYYDVRRFLQDGPFESDLKKAIGSSQKLEEYENSKECNGTENSGNGKPEKKDIVECLLENLGKKATFCPGKTSSKRGQTCVNNPLPVEEEINPIDDDTDTTDIQKPLFCPTEEEEEETLCDDKQEPKCDNFKKIYNNSTCEPKKTLIGLGAHNIRASSTSNVYISPRVKQLCMEPITKLADPTKNANHITEEEFSKALQECAYNEAKGLYNYYKDYIHNLRNNGSALSDEEVKSYTFEAMKRSYADYGNIVKDDMLWIYPHRRYIDTLIISVADKFNANHKSSSVYTDDNDEKRLNLWKYVRTNVWKAMLCGYKDAGGNMNSLPNGGEFCKLPNTDTESLFSRWFIEWGENFCIRREQELKQLKEICEKGICN</sequence>
<dbReference type="FunFam" id="1.20.58.1930:FF:000001">
    <property type="entry name" value="Erythrocyte membrane protein 1, PfEMP1"/>
    <property type="match status" value="1"/>
</dbReference>
<feature type="compositionally biased region" description="Low complexity" evidence="2">
    <location>
        <begin position="38"/>
        <end position="50"/>
    </location>
</feature>
<dbReference type="EMBL" id="KI926227">
    <property type="protein sequence ID" value="ETW39312.1"/>
    <property type="molecule type" value="Genomic_DNA"/>
</dbReference>
<gene>
    <name evidence="7" type="ORF">PFNF135_06308</name>
</gene>
<dbReference type="Pfam" id="PF22672">
    <property type="entry name" value="DBL_C"/>
    <property type="match status" value="1"/>
</dbReference>
<dbReference type="Pfam" id="PF03011">
    <property type="entry name" value="PFEMP"/>
    <property type="match status" value="1"/>
</dbReference>
<feature type="domain" description="Duffy-binding-like" evidence="6">
    <location>
        <begin position="97"/>
        <end position="236"/>
    </location>
</feature>
<evidence type="ECO:0000259" key="6">
    <source>
        <dbReference type="Pfam" id="PF22672"/>
    </source>
</evidence>
<dbReference type="AlphaFoldDB" id="W4I7B1"/>
<reference evidence="7 8" key="2">
    <citation type="submission" date="2013-02" db="EMBL/GenBank/DDBJ databases">
        <title>The Genome Sequence of Plasmodium falciparum NF135/5.C10.</title>
        <authorList>
            <consortium name="The Broad Institute Genome Sequencing Platform"/>
            <consortium name="The Broad Institute Genome Sequencing Center for Infectious Disease"/>
            <person name="Neafsey D."/>
            <person name="Cheeseman I."/>
            <person name="Volkman S."/>
            <person name="Adams J."/>
            <person name="Walker B."/>
            <person name="Young S.K."/>
            <person name="Zeng Q."/>
            <person name="Gargeya S."/>
            <person name="Fitzgerald M."/>
            <person name="Haas B."/>
            <person name="Abouelleil A."/>
            <person name="Alvarado L."/>
            <person name="Arachchi H.M."/>
            <person name="Berlin A.M."/>
            <person name="Chapman S.B."/>
            <person name="Dewar J."/>
            <person name="Goldberg J."/>
            <person name="Griggs A."/>
            <person name="Gujja S."/>
            <person name="Hansen M."/>
            <person name="Howarth C."/>
            <person name="Imamovic A."/>
            <person name="Larimer J."/>
            <person name="McCowan C."/>
            <person name="Murphy C."/>
            <person name="Neiman D."/>
            <person name="Pearson M."/>
            <person name="Priest M."/>
            <person name="Roberts A."/>
            <person name="Saif S."/>
            <person name="Shea T."/>
            <person name="Sisk P."/>
            <person name="Sykes S."/>
            <person name="Wortman J."/>
            <person name="Nusbaum C."/>
            <person name="Birren B."/>
        </authorList>
    </citation>
    <scope>NUCLEOTIDE SEQUENCE [LARGE SCALE GENOMIC DNA]</scope>
    <source>
        <strain evidence="7 8">NF135/5.C10</strain>
    </source>
</reference>
<keyword evidence="1" id="KW-0175">Coiled coil</keyword>
<dbReference type="Gene3D" id="1.20.58.1930">
    <property type="match status" value="1"/>
</dbReference>
<dbReference type="InterPro" id="IPR054595">
    <property type="entry name" value="DBL_C"/>
</dbReference>
<name>W4I7B1_PLAFA</name>
<evidence type="ECO:0000259" key="5">
    <source>
        <dbReference type="Pfam" id="PF18562"/>
    </source>
</evidence>
<reference evidence="7 8" key="1">
    <citation type="submission" date="2013-02" db="EMBL/GenBank/DDBJ databases">
        <title>The Genome Annotation of Plasmodium falciparum NF135/5.C10.</title>
        <authorList>
            <consortium name="The Broad Institute Genome Sequencing Platform"/>
            <consortium name="The Broad Institute Genome Sequencing Center for Infectious Disease"/>
            <person name="Neafsey D."/>
            <person name="Hoffman S."/>
            <person name="Volkman S."/>
            <person name="Rosenthal P."/>
            <person name="Walker B."/>
            <person name="Young S.K."/>
            <person name="Zeng Q."/>
            <person name="Gargeya S."/>
            <person name="Fitzgerald M."/>
            <person name="Haas B."/>
            <person name="Abouelleil A."/>
            <person name="Allen A.W."/>
            <person name="Alvarado L."/>
            <person name="Arachchi H.M."/>
            <person name="Berlin A.M."/>
            <person name="Chapman S.B."/>
            <person name="Gainer-Dewar J."/>
            <person name="Goldberg J."/>
            <person name="Griggs A."/>
            <person name="Gujja S."/>
            <person name="Hansen M."/>
            <person name="Howarth C."/>
            <person name="Imamovic A."/>
            <person name="Ireland A."/>
            <person name="Larimer J."/>
            <person name="McCowan C."/>
            <person name="Murphy C."/>
            <person name="Pearson M."/>
            <person name="Poon T.W."/>
            <person name="Priest M."/>
            <person name="Roberts A."/>
            <person name="Saif S."/>
            <person name="Shea T."/>
            <person name="Sisk P."/>
            <person name="Sykes S."/>
            <person name="Wortman J."/>
            <person name="Nusbaum C."/>
            <person name="Birren B."/>
        </authorList>
    </citation>
    <scope>NUCLEOTIDE SEQUENCE [LARGE SCALE GENOMIC DNA]</scope>
    <source>
        <strain evidence="7 8">NF135/5.C10</strain>
    </source>
</reference>
<dbReference type="Pfam" id="PF18562">
    <property type="entry name" value="CIDR1_gamma"/>
    <property type="match status" value="1"/>
</dbReference>
<dbReference type="SUPFAM" id="SSF140924">
    <property type="entry name" value="Duffy binding domain-like"/>
    <property type="match status" value="3"/>
</dbReference>